<dbReference type="Gene3D" id="1.10.357.10">
    <property type="entry name" value="Tetracycline Repressor, domain 2"/>
    <property type="match status" value="1"/>
</dbReference>
<evidence type="ECO:0000256" key="4">
    <source>
        <dbReference type="PROSITE-ProRule" id="PRU00335"/>
    </source>
</evidence>
<dbReference type="Pfam" id="PF00440">
    <property type="entry name" value="TetR_N"/>
    <property type="match status" value="1"/>
</dbReference>
<dbReference type="SUPFAM" id="SSF48498">
    <property type="entry name" value="Tetracyclin repressor-like, C-terminal domain"/>
    <property type="match status" value="1"/>
</dbReference>
<evidence type="ECO:0000259" key="5">
    <source>
        <dbReference type="PROSITE" id="PS50977"/>
    </source>
</evidence>
<accession>A0ABP8S2K3</accession>
<feature type="DNA-binding region" description="H-T-H motif" evidence="4">
    <location>
        <begin position="33"/>
        <end position="52"/>
    </location>
</feature>
<dbReference type="RefSeq" id="WP_345427044.1">
    <property type="nucleotide sequence ID" value="NZ_BAABGT010000116.1"/>
</dbReference>
<evidence type="ECO:0000256" key="1">
    <source>
        <dbReference type="ARBA" id="ARBA00023015"/>
    </source>
</evidence>
<dbReference type="PROSITE" id="PS50977">
    <property type="entry name" value="HTH_TETR_2"/>
    <property type="match status" value="1"/>
</dbReference>
<evidence type="ECO:0000256" key="2">
    <source>
        <dbReference type="ARBA" id="ARBA00023125"/>
    </source>
</evidence>
<name>A0ABP8S2K3_9PSEU</name>
<dbReference type="SUPFAM" id="SSF46689">
    <property type="entry name" value="Homeodomain-like"/>
    <property type="match status" value="1"/>
</dbReference>
<protein>
    <submittedName>
        <fullName evidence="6">TetR/AcrR family transcriptional regulator</fullName>
    </submittedName>
</protein>
<dbReference type="PANTHER" id="PTHR47506">
    <property type="entry name" value="TRANSCRIPTIONAL REGULATORY PROTEIN"/>
    <property type="match status" value="1"/>
</dbReference>
<evidence type="ECO:0000313" key="7">
    <source>
        <dbReference type="Proteomes" id="UP001501598"/>
    </source>
</evidence>
<organism evidence="6 7">
    <name type="scientific">Pseudonocardia xishanensis</name>
    <dbReference type="NCBI Taxonomy" id="630995"/>
    <lineage>
        <taxon>Bacteria</taxon>
        <taxon>Bacillati</taxon>
        <taxon>Actinomycetota</taxon>
        <taxon>Actinomycetes</taxon>
        <taxon>Pseudonocardiales</taxon>
        <taxon>Pseudonocardiaceae</taxon>
        <taxon>Pseudonocardia</taxon>
    </lineage>
</organism>
<keyword evidence="1" id="KW-0805">Transcription regulation</keyword>
<sequence length="199" mass="21154">MGRVSRAQADANRAAVVEAASRMARERGMAQVSVPEVMGAVGLTHGGFYRQFESKDDLFAAACAAAFDEQDTLLDGFLAGGVDKAEAHANYVTEYLSEQNRDDPGHGCATTAFGADVARSAPDSPVRACYREGVTSSLERLARLGDRPADEEAREREVLVELAAMVGALSIARATRGDPLSERMLAAVREHLIGDQPSA</sequence>
<keyword evidence="7" id="KW-1185">Reference proteome</keyword>
<comment type="caution">
    <text evidence="6">The sequence shown here is derived from an EMBL/GenBank/DDBJ whole genome shotgun (WGS) entry which is preliminary data.</text>
</comment>
<keyword evidence="2 4" id="KW-0238">DNA-binding</keyword>
<evidence type="ECO:0000256" key="3">
    <source>
        <dbReference type="ARBA" id="ARBA00023163"/>
    </source>
</evidence>
<reference evidence="7" key="1">
    <citation type="journal article" date="2019" name="Int. J. Syst. Evol. Microbiol.">
        <title>The Global Catalogue of Microorganisms (GCM) 10K type strain sequencing project: providing services to taxonomists for standard genome sequencing and annotation.</title>
        <authorList>
            <consortium name="The Broad Institute Genomics Platform"/>
            <consortium name="The Broad Institute Genome Sequencing Center for Infectious Disease"/>
            <person name="Wu L."/>
            <person name="Ma J."/>
        </authorList>
    </citation>
    <scope>NUCLEOTIDE SEQUENCE [LARGE SCALE GENOMIC DNA]</scope>
    <source>
        <strain evidence="7">JCM 17906</strain>
    </source>
</reference>
<dbReference type="Gene3D" id="1.10.10.60">
    <property type="entry name" value="Homeodomain-like"/>
    <property type="match status" value="1"/>
</dbReference>
<dbReference type="EMBL" id="BAABGT010000116">
    <property type="protein sequence ID" value="GAA4558937.1"/>
    <property type="molecule type" value="Genomic_DNA"/>
</dbReference>
<gene>
    <name evidence="6" type="ORF">GCM10023175_66010</name>
</gene>
<proteinExistence type="predicted"/>
<evidence type="ECO:0000313" key="6">
    <source>
        <dbReference type="EMBL" id="GAA4558937.1"/>
    </source>
</evidence>
<dbReference type="PRINTS" id="PR00455">
    <property type="entry name" value="HTHTETR"/>
</dbReference>
<dbReference type="Proteomes" id="UP001501598">
    <property type="component" value="Unassembled WGS sequence"/>
</dbReference>
<dbReference type="InterPro" id="IPR001647">
    <property type="entry name" value="HTH_TetR"/>
</dbReference>
<feature type="domain" description="HTH tetR-type" evidence="5">
    <location>
        <begin position="10"/>
        <end position="70"/>
    </location>
</feature>
<dbReference type="PANTHER" id="PTHR47506:SF7">
    <property type="entry name" value="TRANSCRIPTIONAL REGULATORY PROTEIN"/>
    <property type="match status" value="1"/>
</dbReference>
<dbReference type="InterPro" id="IPR009057">
    <property type="entry name" value="Homeodomain-like_sf"/>
</dbReference>
<dbReference type="InterPro" id="IPR036271">
    <property type="entry name" value="Tet_transcr_reg_TetR-rel_C_sf"/>
</dbReference>
<keyword evidence="3" id="KW-0804">Transcription</keyword>